<dbReference type="InterPro" id="IPR011032">
    <property type="entry name" value="GroES-like_sf"/>
</dbReference>
<dbReference type="GeneID" id="27899570"/>
<protein>
    <submittedName>
        <fullName evidence="2">GroES-like protein</fullName>
    </submittedName>
</protein>
<dbReference type="Gene3D" id="3.40.50.720">
    <property type="entry name" value="NAD(P)-binding Rossmann-like Domain"/>
    <property type="match status" value="1"/>
</dbReference>
<dbReference type="InterPro" id="IPR020843">
    <property type="entry name" value="ER"/>
</dbReference>
<dbReference type="SUPFAM" id="SSF50129">
    <property type="entry name" value="GroES-like"/>
    <property type="match status" value="1"/>
</dbReference>
<dbReference type="RefSeq" id="XP_016764075.1">
    <property type="nucleotide sequence ID" value="XM_016902433.1"/>
</dbReference>
<evidence type="ECO:0000313" key="2">
    <source>
        <dbReference type="EMBL" id="EMF15954.1"/>
    </source>
</evidence>
<dbReference type="InterPro" id="IPR036291">
    <property type="entry name" value="NAD(P)-bd_dom_sf"/>
</dbReference>
<dbReference type="InterPro" id="IPR051397">
    <property type="entry name" value="Zn-ADH-like_protein"/>
</dbReference>
<dbReference type="OMA" id="VQYVHIG"/>
<dbReference type="Gene3D" id="3.90.180.10">
    <property type="entry name" value="Medium-chain alcohol dehydrogenases, catalytic domain"/>
    <property type="match status" value="1"/>
</dbReference>
<dbReference type="Proteomes" id="UP000016931">
    <property type="component" value="Unassembled WGS sequence"/>
</dbReference>
<dbReference type="PANTHER" id="PTHR43677:SF11">
    <property type="entry name" value="ZINC-CONTAINING ALCOHOL DEHYDROGENASE"/>
    <property type="match status" value="1"/>
</dbReference>
<feature type="domain" description="Enoyl reductase (ER)" evidence="1">
    <location>
        <begin position="10"/>
        <end position="274"/>
    </location>
</feature>
<dbReference type="OrthoDB" id="809632at2759"/>
<dbReference type="HOGENOM" id="CLU_026673_7_0_1"/>
<dbReference type="AlphaFoldDB" id="M3DEL8"/>
<sequence>MRQAQIRAWGEKPTLVDLPELPPPGAGEVRIRVEATGIHRVVQARAAGKHYSANTLPHIPGIDGVGVTDRGQRCYFVSFSSGSLADYVNVPRSSLYPVPQGVDARQIAAAVNPAMSSWMALKARTTALPKNFTVLVLGASSASGRVAIPLARALGAKKVIGAARSQATLDTLGLDQTITIASNVEQTNFGELDDVDVVLDYIYGPLTMHLFRSLQTPKPVQYVHIGGLAATDMTLPGDVLRSKDITIRGSGPGSWSMEALSQALPDLLAAMQHVPEQPVKVAQLGDVEKEWEYAGPERLVFVP</sequence>
<proteinExistence type="predicted"/>
<accession>M3DEL8</accession>
<name>M3DEL8_SPHMS</name>
<gene>
    <name evidence="2" type="ORF">SEPMUDRAFT_131529</name>
</gene>
<evidence type="ECO:0000313" key="3">
    <source>
        <dbReference type="Proteomes" id="UP000016931"/>
    </source>
</evidence>
<dbReference type="PANTHER" id="PTHR43677">
    <property type="entry name" value="SHORT-CHAIN DEHYDROGENASE/REDUCTASE"/>
    <property type="match status" value="1"/>
</dbReference>
<evidence type="ECO:0000259" key="1">
    <source>
        <dbReference type="SMART" id="SM00829"/>
    </source>
</evidence>
<reference evidence="2 3" key="1">
    <citation type="journal article" date="2012" name="PLoS Pathog.">
        <title>Diverse lifestyles and strategies of plant pathogenesis encoded in the genomes of eighteen Dothideomycetes fungi.</title>
        <authorList>
            <person name="Ohm R.A."/>
            <person name="Feau N."/>
            <person name="Henrissat B."/>
            <person name="Schoch C.L."/>
            <person name="Horwitz B.A."/>
            <person name="Barry K.W."/>
            <person name="Condon B.J."/>
            <person name="Copeland A.C."/>
            <person name="Dhillon B."/>
            <person name="Glaser F."/>
            <person name="Hesse C.N."/>
            <person name="Kosti I."/>
            <person name="LaButti K."/>
            <person name="Lindquist E.A."/>
            <person name="Lucas S."/>
            <person name="Salamov A.A."/>
            <person name="Bradshaw R.E."/>
            <person name="Ciuffetti L."/>
            <person name="Hamelin R.C."/>
            <person name="Kema G.H.J."/>
            <person name="Lawrence C."/>
            <person name="Scott J.A."/>
            <person name="Spatafora J.W."/>
            <person name="Turgeon B.G."/>
            <person name="de Wit P.J.G.M."/>
            <person name="Zhong S."/>
            <person name="Goodwin S.B."/>
            <person name="Grigoriev I.V."/>
        </authorList>
    </citation>
    <scope>NUCLEOTIDE SEQUENCE [LARGE SCALE GENOMIC DNA]</scope>
    <source>
        <strain evidence="2 3">SO2202</strain>
    </source>
</reference>
<dbReference type="GO" id="GO:0016491">
    <property type="term" value="F:oxidoreductase activity"/>
    <property type="evidence" value="ECO:0007669"/>
    <property type="project" value="InterPro"/>
</dbReference>
<dbReference type="eggNOG" id="KOG1198">
    <property type="taxonomic scope" value="Eukaryota"/>
</dbReference>
<dbReference type="EMBL" id="KB456261">
    <property type="protein sequence ID" value="EMF15954.1"/>
    <property type="molecule type" value="Genomic_DNA"/>
</dbReference>
<dbReference type="STRING" id="692275.M3DEL8"/>
<dbReference type="SUPFAM" id="SSF51735">
    <property type="entry name" value="NAD(P)-binding Rossmann-fold domains"/>
    <property type="match status" value="1"/>
</dbReference>
<keyword evidence="3" id="KW-1185">Reference proteome</keyword>
<organism evidence="2 3">
    <name type="scientific">Sphaerulina musiva (strain SO2202)</name>
    <name type="common">Poplar stem canker fungus</name>
    <name type="synonym">Septoria musiva</name>
    <dbReference type="NCBI Taxonomy" id="692275"/>
    <lineage>
        <taxon>Eukaryota</taxon>
        <taxon>Fungi</taxon>
        <taxon>Dikarya</taxon>
        <taxon>Ascomycota</taxon>
        <taxon>Pezizomycotina</taxon>
        <taxon>Dothideomycetes</taxon>
        <taxon>Dothideomycetidae</taxon>
        <taxon>Mycosphaerellales</taxon>
        <taxon>Mycosphaerellaceae</taxon>
        <taxon>Sphaerulina</taxon>
    </lineage>
</organism>
<dbReference type="SMART" id="SM00829">
    <property type="entry name" value="PKS_ER"/>
    <property type="match status" value="1"/>
</dbReference>